<dbReference type="SMART" id="SM00448">
    <property type="entry name" value="REC"/>
    <property type="match status" value="1"/>
</dbReference>
<accession>A0A931I3C7</accession>
<dbReference type="PROSITE" id="PS50110">
    <property type="entry name" value="RESPONSE_REGULATORY"/>
    <property type="match status" value="1"/>
</dbReference>
<reference evidence="3" key="1">
    <citation type="submission" date="2020-12" db="EMBL/GenBank/DDBJ databases">
        <title>Methylobrevis albus sp. nov., isolated from fresh water lack sediment.</title>
        <authorList>
            <person name="Zou Q."/>
        </authorList>
    </citation>
    <scope>NUCLEOTIDE SEQUENCE</scope>
    <source>
        <strain evidence="3">L22</strain>
    </source>
</reference>
<protein>
    <submittedName>
        <fullName evidence="3">Response regulator</fullName>
    </submittedName>
</protein>
<gene>
    <name evidence="3" type="ORF">I5731_12000</name>
</gene>
<dbReference type="InterPro" id="IPR011006">
    <property type="entry name" value="CheY-like_superfamily"/>
</dbReference>
<dbReference type="SUPFAM" id="SSF52172">
    <property type="entry name" value="CheY-like"/>
    <property type="match status" value="1"/>
</dbReference>
<dbReference type="RefSeq" id="WP_197311612.1">
    <property type="nucleotide sequence ID" value="NZ_JADZLT010000050.1"/>
</dbReference>
<proteinExistence type="predicted"/>
<dbReference type="Pfam" id="PF00072">
    <property type="entry name" value="Response_reg"/>
    <property type="match status" value="1"/>
</dbReference>
<evidence type="ECO:0000313" key="3">
    <source>
        <dbReference type="EMBL" id="MBH0238548.1"/>
    </source>
</evidence>
<dbReference type="Proteomes" id="UP000631694">
    <property type="component" value="Unassembled WGS sequence"/>
</dbReference>
<dbReference type="CDD" id="cd00156">
    <property type="entry name" value="REC"/>
    <property type="match status" value="1"/>
</dbReference>
<dbReference type="AlphaFoldDB" id="A0A931I3C7"/>
<evidence type="ECO:0000313" key="4">
    <source>
        <dbReference type="Proteomes" id="UP000631694"/>
    </source>
</evidence>
<evidence type="ECO:0000259" key="2">
    <source>
        <dbReference type="PROSITE" id="PS50110"/>
    </source>
</evidence>
<name>A0A931I3C7_9HYPH</name>
<keyword evidence="1" id="KW-0597">Phosphoprotein</keyword>
<dbReference type="Gene3D" id="3.40.50.2300">
    <property type="match status" value="1"/>
</dbReference>
<sequence>MQGPVDQHRDVAGSQPALRRLVAVEAGVAPPPRRKIAVLCVEDDPEDVFLLRRFLADMPFHAAEVVFAATVDEARHRLSEGRFDVCLCDFWLGRETTIPLIDELRLSLSGCPVVLMSTLENDDIELIGRRSGSCGFIGKGELSAAALDRILSTILPDTARAATATGEEGVGPWLRALLRSLDRMHAASTLALVAPVRPSDRLVSQILLDIETDSAELRRDIIGRLLAVEKAARARAEHVVFDVVPQLGAAVDAVLAQIGPDGAGKLGFLLPRLPIGVQGNPALFADLLQGFLTEVVDSVGRGFDVALEPAIRNESFVLTVRVVALPTGAAFGDRDASAGADPHHEARLEAVVGVRRLIVETLAGACGGFAEFGEAGGMPFARMTVPLRAA</sequence>
<evidence type="ECO:0000256" key="1">
    <source>
        <dbReference type="PROSITE-ProRule" id="PRU00169"/>
    </source>
</evidence>
<dbReference type="EMBL" id="JADZLT010000050">
    <property type="protein sequence ID" value="MBH0238548.1"/>
    <property type="molecule type" value="Genomic_DNA"/>
</dbReference>
<dbReference type="GO" id="GO:0000160">
    <property type="term" value="P:phosphorelay signal transduction system"/>
    <property type="evidence" value="ECO:0007669"/>
    <property type="project" value="InterPro"/>
</dbReference>
<comment type="caution">
    <text evidence="3">The sequence shown here is derived from an EMBL/GenBank/DDBJ whole genome shotgun (WGS) entry which is preliminary data.</text>
</comment>
<dbReference type="InterPro" id="IPR001789">
    <property type="entry name" value="Sig_transdc_resp-reg_receiver"/>
</dbReference>
<feature type="modified residue" description="4-aspartylphosphate" evidence="1">
    <location>
        <position position="89"/>
    </location>
</feature>
<feature type="domain" description="Response regulatory" evidence="2">
    <location>
        <begin position="37"/>
        <end position="154"/>
    </location>
</feature>
<keyword evidence="4" id="KW-1185">Reference proteome</keyword>
<organism evidence="3 4">
    <name type="scientific">Methylobrevis albus</name>
    <dbReference type="NCBI Taxonomy" id="2793297"/>
    <lineage>
        <taxon>Bacteria</taxon>
        <taxon>Pseudomonadati</taxon>
        <taxon>Pseudomonadota</taxon>
        <taxon>Alphaproteobacteria</taxon>
        <taxon>Hyphomicrobiales</taxon>
        <taxon>Pleomorphomonadaceae</taxon>
        <taxon>Methylobrevis</taxon>
    </lineage>
</organism>